<gene>
    <name evidence="3" type="ORF">ACFFTL_25055</name>
</gene>
<evidence type="ECO:0000256" key="1">
    <source>
        <dbReference type="SAM" id="MobiDB-lite"/>
    </source>
</evidence>
<keyword evidence="4" id="KW-1185">Reference proteome</keyword>
<reference evidence="3 4" key="1">
    <citation type="submission" date="2024-09" db="EMBL/GenBank/DDBJ databases">
        <authorList>
            <person name="Sun Q."/>
            <person name="Mori K."/>
        </authorList>
    </citation>
    <scope>NUCLEOTIDE SEQUENCE [LARGE SCALE GENOMIC DNA]</scope>
    <source>
        <strain evidence="3 4">JCM 3331</strain>
    </source>
</reference>
<comment type="caution">
    <text evidence="3">The sequence shown here is derived from an EMBL/GenBank/DDBJ whole genome shotgun (WGS) entry which is preliminary data.</text>
</comment>
<dbReference type="RefSeq" id="WP_345516800.1">
    <property type="nucleotide sequence ID" value="NZ_BAAAXD010000039.1"/>
</dbReference>
<proteinExistence type="predicted"/>
<sequence length="191" mass="21093">MLTDYGARPLDPNSDPLQRSQTGWSNGLSDQQLYEVARRVWVMPGSRVERERFAVVNGGGIIRPAMEIDRVVDVPGGRRSFEGCILGPGHPVYDHHVGKPVPNGVQQNPITYFTSPLDNRKCNCGCGKLIERGDFLPGHDQRAIHEETVLRVPAICVTESSCFSPCQCETHMLTATREARRGSTPMSPPPE</sequence>
<accession>A0ABV5RDR4</accession>
<evidence type="ECO:0000313" key="4">
    <source>
        <dbReference type="Proteomes" id="UP001589710"/>
    </source>
</evidence>
<dbReference type="Proteomes" id="UP001589710">
    <property type="component" value="Unassembled WGS sequence"/>
</dbReference>
<feature type="region of interest" description="Disordered" evidence="1">
    <location>
        <begin position="1"/>
        <end position="25"/>
    </location>
</feature>
<dbReference type="EMBL" id="JBHMCG010000104">
    <property type="protein sequence ID" value="MFB9575466.1"/>
    <property type="molecule type" value="Genomic_DNA"/>
</dbReference>
<dbReference type="InterPro" id="IPR013087">
    <property type="entry name" value="Znf_C2H2_type"/>
</dbReference>
<organism evidence="3 4">
    <name type="scientific">Streptomyces yanii</name>
    <dbReference type="NCBI Taxonomy" id="78510"/>
    <lineage>
        <taxon>Bacteria</taxon>
        <taxon>Bacillati</taxon>
        <taxon>Actinomycetota</taxon>
        <taxon>Actinomycetes</taxon>
        <taxon>Kitasatosporales</taxon>
        <taxon>Streptomycetaceae</taxon>
        <taxon>Streptomyces</taxon>
    </lineage>
</organism>
<evidence type="ECO:0000313" key="3">
    <source>
        <dbReference type="EMBL" id="MFB9575466.1"/>
    </source>
</evidence>
<protein>
    <recommendedName>
        <fullName evidence="2">C2H2-type domain-containing protein</fullName>
    </recommendedName>
</protein>
<feature type="compositionally biased region" description="Polar residues" evidence="1">
    <location>
        <begin position="15"/>
        <end position="25"/>
    </location>
</feature>
<dbReference type="PROSITE" id="PS00028">
    <property type="entry name" value="ZINC_FINGER_C2H2_1"/>
    <property type="match status" value="1"/>
</dbReference>
<feature type="domain" description="C2H2-type" evidence="2">
    <location>
        <begin position="122"/>
        <end position="145"/>
    </location>
</feature>
<name>A0ABV5RDR4_9ACTN</name>
<evidence type="ECO:0000259" key="2">
    <source>
        <dbReference type="PROSITE" id="PS00028"/>
    </source>
</evidence>